<evidence type="ECO:0000313" key="9">
    <source>
        <dbReference type="EMBL" id="SIO40181.1"/>
    </source>
</evidence>
<keyword evidence="6 7" id="KW-0472">Membrane</keyword>
<dbReference type="Proteomes" id="UP000185003">
    <property type="component" value="Unassembled WGS sequence"/>
</dbReference>
<dbReference type="EMBL" id="FSRA01000002">
    <property type="protein sequence ID" value="SIO40181.1"/>
    <property type="molecule type" value="Genomic_DNA"/>
</dbReference>
<gene>
    <name evidence="9" type="ORF">SAMN04488055_3706</name>
</gene>
<dbReference type="GO" id="GO:0005886">
    <property type="term" value="C:plasma membrane"/>
    <property type="evidence" value="ECO:0007669"/>
    <property type="project" value="UniProtKB-SubCell"/>
</dbReference>
<feature type="transmembrane region" description="Helical" evidence="7">
    <location>
        <begin position="172"/>
        <end position="189"/>
    </location>
</feature>
<keyword evidence="3" id="KW-1003">Cell membrane</keyword>
<keyword evidence="4 7" id="KW-0812">Transmembrane</keyword>
<dbReference type="RefSeq" id="WP_074240913.1">
    <property type="nucleotide sequence ID" value="NZ_CP154260.1"/>
</dbReference>
<evidence type="ECO:0000313" key="10">
    <source>
        <dbReference type="Proteomes" id="UP000185003"/>
    </source>
</evidence>
<accession>A0A1N6J7H1</accession>
<evidence type="ECO:0000256" key="5">
    <source>
        <dbReference type="ARBA" id="ARBA00022989"/>
    </source>
</evidence>
<dbReference type="OrthoDB" id="9791874at2"/>
<name>A0A1N6J7H1_9BACT</name>
<feature type="domain" description="Glycine transporter" evidence="8">
    <location>
        <begin position="3"/>
        <end position="79"/>
    </location>
</feature>
<evidence type="ECO:0000256" key="3">
    <source>
        <dbReference type="ARBA" id="ARBA00022475"/>
    </source>
</evidence>
<feature type="transmembrane region" description="Helical" evidence="7">
    <location>
        <begin position="116"/>
        <end position="136"/>
    </location>
</feature>
<feature type="transmembrane region" description="Helical" evidence="7">
    <location>
        <begin position="64"/>
        <end position="82"/>
    </location>
</feature>
<feature type="transmembrane region" description="Helical" evidence="7">
    <location>
        <begin position="89"/>
        <end position="110"/>
    </location>
</feature>
<dbReference type="PANTHER" id="PTHR30506:SF3">
    <property type="entry name" value="UPF0126 INNER MEMBRANE PROTEIN YADS-RELATED"/>
    <property type="match status" value="1"/>
</dbReference>
<evidence type="ECO:0000256" key="1">
    <source>
        <dbReference type="ARBA" id="ARBA00004651"/>
    </source>
</evidence>
<comment type="similarity">
    <text evidence="2">Belongs to the UPF0126 family.</text>
</comment>
<sequence length="201" mass="22320">MIYWLDLIGTFVFAISGALAAWDKKMYHDIFGVSFTAFVTSIGGGTLRDLILGVRPVWVGDKNYIVAIALGVLVTILFRARLLRFRRSIFVFDTIGIGFYTVIGLQKALFYGVHPWAAVILGMISAIFGGVIRDMMVNEIPLIFSRQIYATACLAGAALYIGLRYAGVDEDWNMVASILLVIAIRLTALRKGWSLPYLQKE</sequence>
<evidence type="ECO:0000259" key="8">
    <source>
        <dbReference type="Pfam" id="PF03458"/>
    </source>
</evidence>
<organism evidence="9 10">
    <name type="scientific">Chitinophaga niabensis</name>
    <dbReference type="NCBI Taxonomy" id="536979"/>
    <lineage>
        <taxon>Bacteria</taxon>
        <taxon>Pseudomonadati</taxon>
        <taxon>Bacteroidota</taxon>
        <taxon>Chitinophagia</taxon>
        <taxon>Chitinophagales</taxon>
        <taxon>Chitinophagaceae</taxon>
        <taxon>Chitinophaga</taxon>
    </lineage>
</organism>
<dbReference type="STRING" id="536979.SAMN04488055_3706"/>
<evidence type="ECO:0000256" key="2">
    <source>
        <dbReference type="ARBA" id="ARBA00008193"/>
    </source>
</evidence>
<keyword evidence="5 7" id="KW-1133">Transmembrane helix</keyword>
<keyword evidence="10" id="KW-1185">Reference proteome</keyword>
<dbReference type="AlphaFoldDB" id="A0A1N6J7H1"/>
<protein>
    <submittedName>
        <fullName evidence="9">Uncharacterized membrane protein YeiH</fullName>
    </submittedName>
</protein>
<feature type="domain" description="Glycine transporter" evidence="8">
    <location>
        <begin position="91"/>
        <end position="163"/>
    </location>
</feature>
<comment type="subcellular location">
    <subcellularLocation>
        <location evidence="1">Cell membrane</location>
        <topology evidence="1">Multi-pass membrane protein</topology>
    </subcellularLocation>
</comment>
<feature type="transmembrane region" description="Helical" evidence="7">
    <location>
        <begin position="148"/>
        <end position="166"/>
    </location>
</feature>
<evidence type="ECO:0000256" key="4">
    <source>
        <dbReference type="ARBA" id="ARBA00022692"/>
    </source>
</evidence>
<dbReference type="Pfam" id="PF03458">
    <property type="entry name" value="Gly_transporter"/>
    <property type="match status" value="2"/>
</dbReference>
<evidence type="ECO:0000256" key="7">
    <source>
        <dbReference type="SAM" id="Phobius"/>
    </source>
</evidence>
<proteinExistence type="inferred from homology"/>
<evidence type="ECO:0000256" key="6">
    <source>
        <dbReference type="ARBA" id="ARBA00023136"/>
    </source>
</evidence>
<dbReference type="InterPro" id="IPR005115">
    <property type="entry name" value="Gly_transporter"/>
</dbReference>
<reference evidence="9 10" key="1">
    <citation type="submission" date="2016-11" db="EMBL/GenBank/DDBJ databases">
        <authorList>
            <person name="Jaros S."/>
            <person name="Januszkiewicz K."/>
            <person name="Wedrychowicz H."/>
        </authorList>
    </citation>
    <scope>NUCLEOTIDE SEQUENCE [LARGE SCALE GENOMIC DNA]</scope>
    <source>
        <strain evidence="9 10">DSM 24787</strain>
    </source>
</reference>
<dbReference type="PANTHER" id="PTHR30506">
    <property type="entry name" value="INNER MEMBRANE PROTEIN"/>
    <property type="match status" value="1"/>
</dbReference>